<evidence type="ECO:0000256" key="2">
    <source>
        <dbReference type="ARBA" id="ARBA00022670"/>
    </source>
</evidence>
<evidence type="ECO:0000256" key="5">
    <source>
        <dbReference type="ARBA" id="ARBA00022750"/>
    </source>
</evidence>
<evidence type="ECO:0000256" key="7">
    <source>
        <dbReference type="ARBA" id="ARBA00023145"/>
    </source>
</evidence>
<keyword evidence="3" id="KW-0165">Cleavage on pair of basic residues</keyword>
<dbReference type="InterPro" id="IPR033121">
    <property type="entry name" value="PEPTIDASE_A1"/>
</dbReference>
<evidence type="ECO:0000256" key="4">
    <source>
        <dbReference type="ARBA" id="ARBA00022729"/>
    </source>
</evidence>
<dbReference type="InterPro" id="IPR001969">
    <property type="entry name" value="Aspartic_peptidase_AS"/>
</dbReference>
<dbReference type="InterPro" id="IPR033876">
    <property type="entry name" value="SAP-like"/>
</dbReference>
<feature type="chain" id="PRO_5003797507" description="Peptidase A1 domain-containing protein" evidence="13">
    <location>
        <begin position="19"/>
        <end position="540"/>
    </location>
</feature>
<keyword evidence="12" id="KW-0812">Transmembrane</keyword>
<evidence type="ECO:0000256" key="12">
    <source>
        <dbReference type="SAM" id="Phobius"/>
    </source>
</evidence>
<feature type="domain" description="Peptidase A1" evidence="14">
    <location>
        <begin position="64"/>
        <end position="440"/>
    </location>
</feature>
<dbReference type="OrthoDB" id="771136at2759"/>
<dbReference type="HOGENOM" id="CLU_013253_9_1_1"/>
<dbReference type="Proteomes" id="UP000006310">
    <property type="component" value="Chromosome 5"/>
</dbReference>
<dbReference type="PANTHER" id="PTHR47965">
    <property type="entry name" value="ASPARTYL PROTEASE-RELATED"/>
    <property type="match status" value="1"/>
</dbReference>
<evidence type="ECO:0000259" key="14">
    <source>
        <dbReference type="PROSITE" id="PS51767"/>
    </source>
</evidence>
<evidence type="ECO:0000256" key="6">
    <source>
        <dbReference type="ARBA" id="ARBA00022801"/>
    </source>
</evidence>
<dbReference type="GO" id="GO:0009277">
    <property type="term" value="C:fungal-type cell wall"/>
    <property type="evidence" value="ECO:0007669"/>
    <property type="project" value="TreeGrafter"/>
</dbReference>
<dbReference type="GO" id="GO:0031505">
    <property type="term" value="P:fungal-type cell wall organization"/>
    <property type="evidence" value="ECO:0007669"/>
    <property type="project" value="TreeGrafter"/>
</dbReference>
<evidence type="ECO:0000256" key="1">
    <source>
        <dbReference type="ARBA" id="ARBA00007447"/>
    </source>
</evidence>
<feature type="active site" evidence="9">
    <location>
        <position position="82"/>
    </location>
</feature>
<protein>
    <recommendedName>
        <fullName evidence="14">Peptidase A1 domain-containing protein</fullName>
    </recommendedName>
</protein>
<keyword evidence="2 11" id="KW-0645">Protease</keyword>
<dbReference type="Gene3D" id="2.40.70.10">
    <property type="entry name" value="Acid Proteases"/>
    <property type="match status" value="2"/>
</dbReference>
<dbReference type="InterPro" id="IPR021109">
    <property type="entry name" value="Peptidase_aspartic_dom_sf"/>
</dbReference>
<proteinExistence type="inferred from homology"/>
<feature type="disulfide bond" evidence="10">
    <location>
        <begin position="368"/>
        <end position="402"/>
    </location>
</feature>
<feature type="signal peptide" evidence="13">
    <location>
        <begin position="1"/>
        <end position="18"/>
    </location>
</feature>
<name>J7S7Y9_HUIN7</name>
<gene>
    <name evidence="15" type="primary">KNAG0E03220</name>
    <name evidence="15" type="ordered locus">KNAG_0E03220</name>
</gene>
<keyword evidence="16" id="KW-1185">Reference proteome</keyword>
<dbReference type="KEGG" id="kng:KNAG_0E03220"/>
<dbReference type="RefSeq" id="XP_022464827.1">
    <property type="nucleotide sequence ID" value="XM_022608319.1"/>
</dbReference>
<evidence type="ECO:0000256" key="3">
    <source>
        <dbReference type="ARBA" id="ARBA00022685"/>
    </source>
</evidence>
<evidence type="ECO:0000313" key="16">
    <source>
        <dbReference type="Proteomes" id="UP000006310"/>
    </source>
</evidence>
<evidence type="ECO:0000256" key="10">
    <source>
        <dbReference type="PIRSR" id="PIRSR601461-2"/>
    </source>
</evidence>
<keyword evidence="8" id="KW-0325">Glycoprotein</keyword>
<evidence type="ECO:0000256" key="13">
    <source>
        <dbReference type="SAM" id="SignalP"/>
    </source>
</evidence>
<feature type="active site" evidence="9">
    <location>
        <position position="333"/>
    </location>
</feature>
<evidence type="ECO:0000256" key="9">
    <source>
        <dbReference type="PIRSR" id="PIRSR601461-1"/>
    </source>
</evidence>
<evidence type="ECO:0000256" key="8">
    <source>
        <dbReference type="ARBA" id="ARBA00023180"/>
    </source>
</evidence>
<reference evidence="15 16" key="1">
    <citation type="journal article" date="2011" name="Proc. Natl. Acad. Sci. U.S.A.">
        <title>Evolutionary erosion of yeast sex chromosomes by mating-type switching accidents.</title>
        <authorList>
            <person name="Gordon J.L."/>
            <person name="Armisen D."/>
            <person name="Proux-Wera E."/>
            <person name="Oheigeartaigh S.S."/>
            <person name="Byrne K.P."/>
            <person name="Wolfe K.H."/>
        </authorList>
    </citation>
    <scope>NUCLEOTIDE SEQUENCE [LARGE SCALE GENOMIC DNA]</scope>
    <source>
        <strain evidence="16">ATCC MYA-139 / BCRC 22969 / CBS 8797 / CCRC 22969 / KCTC 17520 / NBRC 10181 / NCYC 3082</strain>
    </source>
</reference>
<dbReference type="PROSITE" id="PS51767">
    <property type="entry name" value="PEPTIDASE_A1"/>
    <property type="match status" value="1"/>
</dbReference>
<dbReference type="Pfam" id="PF00026">
    <property type="entry name" value="Asp"/>
    <property type="match status" value="1"/>
</dbReference>
<dbReference type="GeneID" id="34526281"/>
<evidence type="ECO:0000256" key="11">
    <source>
        <dbReference type="RuleBase" id="RU000454"/>
    </source>
</evidence>
<feature type="transmembrane region" description="Helical" evidence="12">
    <location>
        <begin position="517"/>
        <end position="539"/>
    </location>
</feature>
<keyword evidence="7" id="KW-0865">Zymogen</keyword>
<dbReference type="eggNOG" id="KOG1339">
    <property type="taxonomic scope" value="Eukaryota"/>
</dbReference>
<organism evidence="15 16">
    <name type="scientific">Huiozyma naganishii (strain ATCC MYA-139 / BCRC 22969 / CBS 8797 / KCTC 17520 / NBRC 10181 / NCYC 3082 / Yp74L-3)</name>
    <name type="common">Yeast</name>
    <name type="synonym">Kazachstania naganishii</name>
    <dbReference type="NCBI Taxonomy" id="1071383"/>
    <lineage>
        <taxon>Eukaryota</taxon>
        <taxon>Fungi</taxon>
        <taxon>Dikarya</taxon>
        <taxon>Ascomycota</taxon>
        <taxon>Saccharomycotina</taxon>
        <taxon>Saccharomycetes</taxon>
        <taxon>Saccharomycetales</taxon>
        <taxon>Saccharomycetaceae</taxon>
        <taxon>Huiozyma</taxon>
    </lineage>
</organism>
<comment type="similarity">
    <text evidence="1 11">Belongs to the peptidase A1 family.</text>
</comment>
<dbReference type="OMA" id="NDEFAIM"/>
<dbReference type="PANTHER" id="PTHR47965:SF12">
    <property type="entry name" value="ASPARTIC PROTEINASE 3-RELATED"/>
    <property type="match status" value="1"/>
</dbReference>
<reference evidence="16" key="2">
    <citation type="submission" date="2012-08" db="EMBL/GenBank/DDBJ databases">
        <title>Genome sequence of Kazachstania naganishii.</title>
        <authorList>
            <person name="Gordon J.L."/>
            <person name="Armisen D."/>
            <person name="Proux-Wera E."/>
            <person name="OhEigeartaigh S.S."/>
            <person name="Byrne K.P."/>
            <person name="Wolfe K.H."/>
        </authorList>
    </citation>
    <scope>NUCLEOTIDE SEQUENCE [LARGE SCALE GENOMIC DNA]</scope>
    <source>
        <strain evidence="16">ATCC MYA-139 / BCRC 22969 / CBS 8797 / CCRC 22969 / KCTC 17520 / NBRC 10181 / NCYC 3082</strain>
    </source>
</reference>
<sequence length="540" mass="57383">MLLEQLVAGSFLGGAVLASSQASPNKYVQMGFHKSRSFSSGGDSLARRADDYLSVDVENQQLYYSVELYVGTPPQNVSVLIDTGSSDLWLTSPDNPYCIGFKQPGSAKFALEEKEAANATVLTAQNAEGPTRSSKAAKATGGHLDQFDCALLGTFNNSESSSFKSNNTDFLTGYADNTFASGFWGTDVVRIGDVDVSDVSLAVVNLTNSTSPVLGIGMPVLESSNAGRLAAETNSSYEYDNFPVQLKNKGVIEKIAYSLFLNDSDATEGSVLFGAVDHSKYENGLFTVPMVNTYKDQGVQHPIEFYVTMYGLGFKKDGFLNTITTTNFPVLLDSGSTTSYLPDTLVSMLASALNATFSEKINGYTLKCPSEEDATFLSFDLGGFLIDVPLSDLVAKRHKNQCVLMVKGQGEGEGGYILGDTFLSSAYVVYDLESYEISIGQASTGDAAEDIEVIKSTVPGAVRAPFYDRPWTGGTVISMSGNISTGPINGSYNGMGATKPRNSSSSTTLSGNVRKNIGVASAGMPSLVTAILALIMSFLL</sequence>
<keyword evidence="10" id="KW-1015">Disulfide bond</keyword>
<dbReference type="GO" id="GO:0006508">
    <property type="term" value="P:proteolysis"/>
    <property type="evidence" value="ECO:0007669"/>
    <property type="project" value="UniProtKB-KW"/>
</dbReference>
<keyword evidence="4 13" id="KW-0732">Signal</keyword>
<dbReference type="EMBL" id="HE978318">
    <property type="protein sequence ID" value="CCK70581.1"/>
    <property type="molecule type" value="Genomic_DNA"/>
</dbReference>
<dbReference type="MEROPS" id="A01.030"/>
<dbReference type="SUPFAM" id="SSF50630">
    <property type="entry name" value="Acid proteases"/>
    <property type="match status" value="1"/>
</dbReference>
<dbReference type="InterPro" id="IPR001461">
    <property type="entry name" value="Aspartic_peptidase_A1"/>
</dbReference>
<accession>J7S7Y9</accession>
<dbReference type="GO" id="GO:0004190">
    <property type="term" value="F:aspartic-type endopeptidase activity"/>
    <property type="evidence" value="ECO:0007669"/>
    <property type="project" value="UniProtKB-KW"/>
</dbReference>
<dbReference type="GO" id="GO:0005576">
    <property type="term" value="C:extracellular region"/>
    <property type="evidence" value="ECO:0007669"/>
    <property type="project" value="TreeGrafter"/>
</dbReference>
<dbReference type="PRINTS" id="PR00792">
    <property type="entry name" value="PEPSIN"/>
</dbReference>
<keyword evidence="12" id="KW-1133">Transmembrane helix</keyword>
<dbReference type="PROSITE" id="PS00141">
    <property type="entry name" value="ASP_PROTEASE"/>
    <property type="match status" value="2"/>
</dbReference>
<keyword evidence="6 11" id="KW-0378">Hydrolase</keyword>
<dbReference type="AlphaFoldDB" id="J7S7Y9"/>
<keyword evidence="12" id="KW-0472">Membrane</keyword>
<evidence type="ECO:0000313" key="15">
    <source>
        <dbReference type="EMBL" id="CCK70581.1"/>
    </source>
</evidence>
<dbReference type="CDD" id="cd05474">
    <property type="entry name" value="SAP_like"/>
    <property type="match status" value="1"/>
</dbReference>
<keyword evidence="5 11" id="KW-0064">Aspartyl protease</keyword>